<comment type="caution">
    <text evidence="2">The sequence shown here is derived from an EMBL/GenBank/DDBJ whole genome shotgun (WGS) entry which is preliminary data.</text>
</comment>
<feature type="transmembrane region" description="Helical" evidence="1">
    <location>
        <begin position="171"/>
        <end position="192"/>
    </location>
</feature>
<feature type="transmembrane region" description="Helical" evidence="1">
    <location>
        <begin position="198"/>
        <end position="220"/>
    </location>
</feature>
<feature type="transmembrane region" description="Helical" evidence="1">
    <location>
        <begin position="146"/>
        <end position="164"/>
    </location>
</feature>
<keyword evidence="3" id="KW-1185">Reference proteome</keyword>
<dbReference type="AlphaFoldDB" id="A0A437H148"/>
<feature type="transmembrane region" description="Helical" evidence="1">
    <location>
        <begin position="76"/>
        <end position="98"/>
    </location>
</feature>
<keyword evidence="1" id="KW-0812">Transmembrane</keyword>
<evidence type="ECO:0000313" key="2">
    <source>
        <dbReference type="EMBL" id="RVQ69374.1"/>
    </source>
</evidence>
<dbReference type="InterPro" id="IPR005240">
    <property type="entry name" value="DUF389"/>
</dbReference>
<reference evidence="2 3" key="1">
    <citation type="submission" date="2018-12" db="EMBL/GenBank/DDBJ databases">
        <title>Croceicoccus ponticola sp. nov., a lipolytic bacterium isolated from seawater.</title>
        <authorList>
            <person name="Yoon J.-H."/>
        </authorList>
    </citation>
    <scope>NUCLEOTIDE SEQUENCE [LARGE SCALE GENOMIC DNA]</scope>
    <source>
        <strain evidence="2 3">GM-16</strain>
    </source>
</reference>
<sequence length="526" mass="55806">MVDQNDTVLRARTSFTAVLLSFRLWWRHSVIKTVDQAAVIENRREEAVISARYMFMLAMSAGIAVLGLLLSSPAVVIGAMLLSPLMGPIIGLGFALATGDFAWLRKSLRALAVGTLLAVFFTALIVAISPLQTVTSEIAARTRPNLFDLFIALFSAMAGAYAMIRGREGTVVGVAIATALMPPLAVVGFGLATLNWPVFSGALLLYVTNLITIAITAMVMARLYGFRNNLSENQTRLQDTVVGLAFAALVVPLGLSLVNIARESNAQRLANSAILDSFPNKARISQIDIDFDAEPIAVAATVLTPEITAGAEDVARRSLARIMQAPVALTLDQFEVGTSDSAAEQAQLSAARAREQEASDREVRDLVGRLSVIAGVLESEVLIDRESRRAQVSAKPLPGADLATYAALEKRIAISVPRWQITLLPPGGPLPDVTVADANLPEGKEGPPGRAITTVGQRSVDLIAWSAIRIKAPVRISGGPADVAVVRQALAAKQVPLIVEEKRRDTGTVAASWATPDTIAAESGTP</sequence>
<dbReference type="Proteomes" id="UP000283003">
    <property type="component" value="Unassembled WGS sequence"/>
</dbReference>
<organism evidence="2 3">
    <name type="scientific">Croceicoccus ponticola</name>
    <dbReference type="NCBI Taxonomy" id="2217664"/>
    <lineage>
        <taxon>Bacteria</taxon>
        <taxon>Pseudomonadati</taxon>
        <taxon>Pseudomonadota</taxon>
        <taxon>Alphaproteobacteria</taxon>
        <taxon>Sphingomonadales</taxon>
        <taxon>Erythrobacteraceae</taxon>
        <taxon>Croceicoccus</taxon>
    </lineage>
</organism>
<feature type="transmembrane region" description="Helical" evidence="1">
    <location>
        <begin position="53"/>
        <end position="70"/>
    </location>
</feature>
<dbReference type="Pfam" id="PF04087">
    <property type="entry name" value="DUF389"/>
    <property type="match status" value="1"/>
</dbReference>
<evidence type="ECO:0000313" key="3">
    <source>
        <dbReference type="Proteomes" id="UP000283003"/>
    </source>
</evidence>
<evidence type="ECO:0000256" key="1">
    <source>
        <dbReference type="SAM" id="Phobius"/>
    </source>
</evidence>
<keyword evidence="1" id="KW-0472">Membrane</keyword>
<gene>
    <name evidence="2" type="ORF">EKN06_04105</name>
</gene>
<dbReference type="OrthoDB" id="9790659at2"/>
<keyword evidence="1" id="KW-1133">Transmembrane helix</keyword>
<feature type="transmembrane region" description="Helical" evidence="1">
    <location>
        <begin position="110"/>
        <end position="131"/>
    </location>
</feature>
<protein>
    <submittedName>
        <fullName evidence="2">DUF389 domain-containing protein</fullName>
    </submittedName>
</protein>
<name>A0A437H148_9SPHN</name>
<accession>A0A437H148</accession>
<proteinExistence type="predicted"/>
<feature type="transmembrane region" description="Helical" evidence="1">
    <location>
        <begin position="241"/>
        <end position="261"/>
    </location>
</feature>
<dbReference type="PANTHER" id="PTHR20992">
    <property type="entry name" value="AT15442P-RELATED"/>
    <property type="match status" value="1"/>
</dbReference>
<dbReference type="EMBL" id="RXOL01000001">
    <property type="protein sequence ID" value="RVQ69374.1"/>
    <property type="molecule type" value="Genomic_DNA"/>
</dbReference>
<dbReference type="PANTHER" id="PTHR20992:SF9">
    <property type="entry name" value="AT15442P-RELATED"/>
    <property type="match status" value="1"/>
</dbReference>